<feature type="compositionally biased region" description="Low complexity" evidence="3">
    <location>
        <begin position="141"/>
        <end position="154"/>
    </location>
</feature>
<evidence type="ECO:0000256" key="4">
    <source>
        <dbReference type="SAM" id="SignalP"/>
    </source>
</evidence>
<dbReference type="AlphaFoldDB" id="A0A7W7ZUX6"/>
<keyword evidence="1" id="KW-0802">TPR repeat</keyword>
<gene>
    <name evidence="5" type="ORF">HDF15_004081</name>
</gene>
<feature type="compositionally biased region" description="Polar residues" evidence="3">
    <location>
        <begin position="298"/>
        <end position="307"/>
    </location>
</feature>
<dbReference type="Gene3D" id="1.25.40.10">
    <property type="entry name" value="Tetratricopeptide repeat domain"/>
    <property type="match status" value="1"/>
</dbReference>
<feature type="coiled-coil region" evidence="2">
    <location>
        <begin position="95"/>
        <end position="129"/>
    </location>
</feature>
<dbReference type="SUPFAM" id="SSF90257">
    <property type="entry name" value="Myosin rod fragments"/>
    <property type="match status" value="1"/>
</dbReference>
<feature type="signal peptide" evidence="4">
    <location>
        <begin position="1"/>
        <end position="26"/>
    </location>
</feature>
<dbReference type="Pfam" id="PF13174">
    <property type="entry name" value="TPR_6"/>
    <property type="match status" value="3"/>
</dbReference>
<dbReference type="InterPro" id="IPR034706">
    <property type="entry name" value="CpoB"/>
</dbReference>
<feature type="region of interest" description="Disordered" evidence="3">
    <location>
        <begin position="298"/>
        <end position="320"/>
    </location>
</feature>
<dbReference type="RefSeq" id="WP_184258639.1">
    <property type="nucleotide sequence ID" value="NZ_JACHIO010000019.1"/>
</dbReference>
<evidence type="ECO:0000256" key="3">
    <source>
        <dbReference type="SAM" id="MobiDB-lite"/>
    </source>
</evidence>
<evidence type="ECO:0000313" key="6">
    <source>
        <dbReference type="Proteomes" id="UP000584867"/>
    </source>
</evidence>
<dbReference type="Proteomes" id="UP000584867">
    <property type="component" value="Unassembled WGS sequence"/>
</dbReference>
<proteinExistence type="inferred from homology"/>
<evidence type="ECO:0000256" key="1">
    <source>
        <dbReference type="PROSITE-ProRule" id="PRU00339"/>
    </source>
</evidence>
<organism evidence="5 6">
    <name type="scientific">Granulicella mallensis</name>
    <dbReference type="NCBI Taxonomy" id="940614"/>
    <lineage>
        <taxon>Bacteria</taxon>
        <taxon>Pseudomonadati</taxon>
        <taxon>Acidobacteriota</taxon>
        <taxon>Terriglobia</taxon>
        <taxon>Terriglobales</taxon>
        <taxon>Acidobacteriaceae</taxon>
        <taxon>Granulicella</taxon>
    </lineage>
</organism>
<name>A0A7W7ZUX6_9BACT</name>
<dbReference type="Gene3D" id="1.10.287.1490">
    <property type="match status" value="1"/>
</dbReference>
<dbReference type="HAMAP" id="MF_02066">
    <property type="entry name" value="CpoB"/>
    <property type="match status" value="1"/>
</dbReference>
<dbReference type="PROSITE" id="PS50005">
    <property type="entry name" value="TPR"/>
    <property type="match status" value="1"/>
</dbReference>
<comment type="caution">
    <text evidence="5">The sequence shown here is derived from an EMBL/GenBank/DDBJ whole genome shotgun (WGS) entry which is preliminary data.</text>
</comment>
<keyword evidence="4" id="KW-0732">Signal</keyword>
<dbReference type="InterPro" id="IPR019734">
    <property type="entry name" value="TPR_rpt"/>
</dbReference>
<sequence length="320" mass="34574">MFHSRPVRFAAVALLFAGLSSLPAHAVSKDMIQLQTQIQQLQDAVARLQQSNDERMGVMKDLVQQTADAVNKMSVAVNGMELRLQNQQEAAGAKSDQLSGQVQSLNDTLDELKARMARMEKTLSDIQNQQQSANAILGNLPQGTGAPAAAQPQPSTVIPPTAPSDNGGPADQPAAPITRPDAKPSASDAPPVADMYRTAYSDYMGAKYDLASSEFNDLIKAYPDDNLAGNAYFYIGEINSKTQKPTAAVKSYDHLLERYPDNAKIPAAHLHKGEALLAMKQNDAGIRELRSLIQRFPQSPEASQARSKLNGMGVPITPRR</sequence>
<keyword evidence="2" id="KW-0175">Coiled coil</keyword>
<dbReference type="GO" id="GO:0051301">
    <property type="term" value="P:cell division"/>
    <property type="evidence" value="ECO:0007669"/>
    <property type="project" value="InterPro"/>
</dbReference>
<dbReference type="SUPFAM" id="SSF48452">
    <property type="entry name" value="TPR-like"/>
    <property type="match status" value="1"/>
</dbReference>
<feature type="coiled-coil region" evidence="2">
    <location>
        <begin position="24"/>
        <end position="54"/>
    </location>
</feature>
<protein>
    <submittedName>
        <fullName evidence="5">Tol-pal system protein YbgF</fullName>
    </submittedName>
</protein>
<dbReference type="InterPro" id="IPR011990">
    <property type="entry name" value="TPR-like_helical_dom_sf"/>
</dbReference>
<reference evidence="5 6" key="1">
    <citation type="submission" date="2020-08" db="EMBL/GenBank/DDBJ databases">
        <title>Genomic Encyclopedia of Type Strains, Phase IV (KMG-V): Genome sequencing to study the core and pangenomes of soil and plant-associated prokaryotes.</title>
        <authorList>
            <person name="Whitman W."/>
        </authorList>
    </citation>
    <scope>NUCLEOTIDE SEQUENCE [LARGE SCALE GENOMIC DNA]</scope>
    <source>
        <strain evidence="5 6">X5P3</strain>
    </source>
</reference>
<evidence type="ECO:0000256" key="2">
    <source>
        <dbReference type="SAM" id="Coils"/>
    </source>
</evidence>
<feature type="region of interest" description="Disordered" evidence="3">
    <location>
        <begin position="137"/>
        <end position="190"/>
    </location>
</feature>
<feature type="repeat" description="TPR" evidence="1">
    <location>
        <begin position="229"/>
        <end position="262"/>
    </location>
</feature>
<accession>A0A7W7ZUX6</accession>
<evidence type="ECO:0000313" key="5">
    <source>
        <dbReference type="EMBL" id="MBB5065711.1"/>
    </source>
</evidence>
<feature type="chain" id="PRO_5030810841" evidence="4">
    <location>
        <begin position="27"/>
        <end position="320"/>
    </location>
</feature>
<dbReference type="EMBL" id="JACHIO010000019">
    <property type="protein sequence ID" value="MBB5065711.1"/>
    <property type="molecule type" value="Genomic_DNA"/>
</dbReference>